<accession>A0A1M6BT73</accession>
<dbReference type="InterPro" id="IPR018711">
    <property type="entry name" value="NAGPA"/>
</dbReference>
<keyword evidence="3" id="KW-1185">Reference proteome</keyword>
<sequence length="496" mass="52762">MNRLYKLPLVLLILVQLFTPITIGFAAAATAPAQAQTANAVPAIELQKIRVSQSPEKVRIVLDVSALPEYSVNLLEDKAPQNKDTSAAHITVTLPKTINKGVIPALPAQDPVFKSLRISEAKEGITAVIDLKTTAVYNVFTLKNPNRIVIDIVKKYEHKIKREIAPGLTYTALLRGTAEGPLAAHILDLDPKAGWKLQPLLSNQKTVGLEKLSSLMQQAKGAAAAVNATYFSLDGTTLGVMQLQDTIVASMDITRTALGILPDGSAIIDDALYQGSVELPDGQKVTITGVNEERGADALILYNSYYDTATDTNPFGNEYVVVGNKITAINTNNSVIPQDGFVLSAHGKSQQALGKLQVGDTVKVTQSLGDQWSKAVAVIGAGPRLVKNNSIYLTTKLEEFGSDVAAGRAPRTAVGITKEGHILLVVVDGRQKHSIGLTLLDTALLMQELGSIQAMNLDGGGSSEMIVQKEIVNKPSDGHERSIGTALAVVSTNLAN</sequence>
<dbReference type="PANTHER" id="PTHR40446:SF2">
    <property type="entry name" value="N-ACETYLGLUCOSAMINE-1-PHOSPHODIESTER ALPHA-N-ACETYLGLUCOSAMINIDASE"/>
    <property type="match status" value="1"/>
</dbReference>
<dbReference type="Proteomes" id="UP000322917">
    <property type="component" value="Unassembled WGS sequence"/>
</dbReference>
<dbReference type="Pfam" id="PF09992">
    <property type="entry name" value="NAGPA"/>
    <property type="match status" value="1"/>
</dbReference>
<evidence type="ECO:0000259" key="1">
    <source>
        <dbReference type="Pfam" id="PF09992"/>
    </source>
</evidence>
<reference evidence="2 3" key="1">
    <citation type="submission" date="2016-11" db="EMBL/GenBank/DDBJ databases">
        <authorList>
            <person name="Varghese N."/>
            <person name="Submissions S."/>
        </authorList>
    </citation>
    <scope>NUCLEOTIDE SEQUENCE [LARGE SCALE GENOMIC DNA]</scope>
    <source>
        <strain evidence="2 3">DSM 15287</strain>
    </source>
</reference>
<feature type="domain" description="Phosphodiester glycosidase" evidence="1">
    <location>
        <begin position="319"/>
        <end position="489"/>
    </location>
</feature>
<evidence type="ECO:0000313" key="2">
    <source>
        <dbReference type="EMBL" id="SHI51955.1"/>
    </source>
</evidence>
<protein>
    <submittedName>
        <fullName evidence="2">AMIN domain-containing protein</fullName>
    </submittedName>
</protein>
<dbReference type="EMBL" id="FQZD01000005">
    <property type="protein sequence ID" value="SHI51955.1"/>
    <property type="molecule type" value="Genomic_DNA"/>
</dbReference>
<dbReference type="RefSeq" id="WP_149733394.1">
    <property type="nucleotide sequence ID" value="NZ_FQZD01000005.1"/>
</dbReference>
<gene>
    <name evidence="2" type="ORF">SAMN02745170_00507</name>
</gene>
<dbReference type="OrthoDB" id="9816453at2"/>
<dbReference type="PANTHER" id="PTHR40446">
    <property type="entry name" value="N-ACETYLGLUCOSAMINE-1-PHOSPHODIESTER ALPHA-N-ACETYLGLUCOSAMINIDASE"/>
    <property type="match status" value="1"/>
</dbReference>
<dbReference type="AlphaFoldDB" id="A0A1M6BT73"/>
<dbReference type="Gene3D" id="2.60.40.3500">
    <property type="match status" value="1"/>
</dbReference>
<evidence type="ECO:0000313" key="3">
    <source>
        <dbReference type="Proteomes" id="UP000322917"/>
    </source>
</evidence>
<proteinExistence type="predicted"/>
<organism evidence="2 3">
    <name type="scientific">Propionispora hippei DSM 15287</name>
    <dbReference type="NCBI Taxonomy" id="1123003"/>
    <lineage>
        <taxon>Bacteria</taxon>
        <taxon>Bacillati</taxon>
        <taxon>Bacillota</taxon>
        <taxon>Negativicutes</taxon>
        <taxon>Selenomonadales</taxon>
        <taxon>Sporomusaceae</taxon>
        <taxon>Propionispora</taxon>
    </lineage>
</organism>
<name>A0A1M6BT73_9FIRM</name>